<gene>
    <name evidence="8" type="ORF">FBZ96_101997</name>
</gene>
<dbReference type="AlphaFoldDB" id="A0A560ECS0"/>
<evidence type="ECO:0000256" key="4">
    <source>
        <dbReference type="RuleBase" id="RU362026"/>
    </source>
</evidence>
<comment type="catalytic activity">
    <reaction evidence="3">
        <text>a 2'-deoxyadenosine in DNA + S-adenosyl-L-methionine = an N(6)-methyl-2'-deoxyadenosine in DNA + S-adenosyl-L-homocysteine + H(+)</text>
        <dbReference type="Rhea" id="RHEA:15197"/>
        <dbReference type="Rhea" id="RHEA-COMP:12418"/>
        <dbReference type="Rhea" id="RHEA-COMP:12419"/>
        <dbReference type="ChEBI" id="CHEBI:15378"/>
        <dbReference type="ChEBI" id="CHEBI:57856"/>
        <dbReference type="ChEBI" id="CHEBI:59789"/>
        <dbReference type="ChEBI" id="CHEBI:90615"/>
        <dbReference type="ChEBI" id="CHEBI:90616"/>
        <dbReference type="EC" id="2.1.1.72"/>
    </reaction>
</comment>
<dbReference type="Gene3D" id="3.40.1350.10">
    <property type="match status" value="1"/>
</dbReference>
<dbReference type="EMBL" id="VITK01000001">
    <property type="protein sequence ID" value="TWB07179.1"/>
    <property type="molecule type" value="Genomic_DNA"/>
</dbReference>
<name>A0A560ECS0_9BRAD</name>
<dbReference type="InterPro" id="IPR029063">
    <property type="entry name" value="SAM-dependent_MTases_sf"/>
</dbReference>
<keyword evidence="1 8" id="KW-0489">Methyltransferase</keyword>
<dbReference type="CDD" id="cd02440">
    <property type="entry name" value="AdoMet_MTases"/>
    <property type="match status" value="1"/>
</dbReference>
<feature type="region of interest" description="Disordered" evidence="5">
    <location>
        <begin position="437"/>
        <end position="487"/>
    </location>
</feature>
<dbReference type="Gene3D" id="3.40.50.150">
    <property type="entry name" value="Vaccinia Virus protein VP39"/>
    <property type="match status" value="1"/>
</dbReference>
<feature type="domain" description="NACHT-associated inactive Restriction Endonuclease 1 sensor" evidence="7">
    <location>
        <begin position="311"/>
        <end position="387"/>
    </location>
</feature>
<reference evidence="8 9" key="1">
    <citation type="submission" date="2019-06" db="EMBL/GenBank/DDBJ databases">
        <title>Genomic Encyclopedia of Type Strains, Phase IV (KMG-V): Genome sequencing to study the core and pangenomes of soil and plant-associated prokaryotes.</title>
        <authorList>
            <person name="Whitman W."/>
        </authorList>
    </citation>
    <scope>NUCLEOTIDE SEQUENCE [LARGE SCALE GENOMIC DNA]</scope>
    <source>
        <strain evidence="8 9">BR 510</strain>
    </source>
</reference>
<organism evidence="8 9">
    <name type="scientific">Bradyrhizobium stylosanthis</name>
    <dbReference type="NCBI Taxonomy" id="1803665"/>
    <lineage>
        <taxon>Bacteria</taxon>
        <taxon>Pseudomonadati</taxon>
        <taxon>Pseudomonadota</taxon>
        <taxon>Alphaproteobacteria</taxon>
        <taxon>Hyphomicrobiales</taxon>
        <taxon>Nitrobacteraceae</taxon>
        <taxon>Bradyrhizobium</taxon>
    </lineage>
</organism>
<evidence type="ECO:0000313" key="8">
    <source>
        <dbReference type="EMBL" id="TWB07179.1"/>
    </source>
</evidence>
<comment type="caution">
    <text evidence="8">The sequence shown here is derived from an EMBL/GenBank/DDBJ whole genome shotgun (WGS) entry which is preliminary data.</text>
</comment>
<dbReference type="GO" id="GO:0032259">
    <property type="term" value="P:methylation"/>
    <property type="evidence" value="ECO:0007669"/>
    <property type="project" value="UniProtKB-KW"/>
</dbReference>
<dbReference type="Proteomes" id="UP000319949">
    <property type="component" value="Unassembled WGS sequence"/>
</dbReference>
<evidence type="ECO:0000256" key="2">
    <source>
        <dbReference type="ARBA" id="ARBA00022679"/>
    </source>
</evidence>
<evidence type="ECO:0000259" key="7">
    <source>
        <dbReference type="Pfam" id="PF22722"/>
    </source>
</evidence>
<dbReference type="GO" id="GO:0008170">
    <property type="term" value="F:N-methyltransferase activity"/>
    <property type="evidence" value="ECO:0007669"/>
    <property type="project" value="InterPro"/>
</dbReference>
<evidence type="ECO:0000256" key="1">
    <source>
        <dbReference type="ARBA" id="ARBA00022603"/>
    </source>
</evidence>
<protein>
    <recommendedName>
        <fullName evidence="4">Methyltransferase</fullName>
        <ecNumber evidence="4">2.1.1.-</ecNumber>
    </recommendedName>
</protein>
<evidence type="ECO:0000256" key="3">
    <source>
        <dbReference type="ARBA" id="ARBA00047942"/>
    </source>
</evidence>
<dbReference type="Pfam" id="PF01555">
    <property type="entry name" value="N6_N4_Mtase"/>
    <property type="match status" value="1"/>
</dbReference>
<accession>A0A560ECS0</accession>
<dbReference type="PRINTS" id="PR00508">
    <property type="entry name" value="S21N4MTFRASE"/>
</dbReference>
<sequence length="487" mass="54515">MAYLVMMTVRLIELHRTLKDSGSLYLHCDSSASHYLKIILDSIFGPQSFRNEIIWKRSSAHNDSKQGARHFGRITDTILFYTKSRQAIWNTLHTKYNEDYASGMYKYVEEKTGRRYGLFDLTGPGGAAKGNPEFEVLGVTRHWRFSREKMKDMLVQGRVVQTRPGSVPRQKRYLDEMPGVQLQNLWDDLPVISNRSKEALGYQTQKPITLLERIISASSNPGDLVLDPFCGCGTAIEAAHQLGRRWIGIDITALAIDVVERRLSRRGLRQNIDYKIDGVPLDDDGANRLFENDPHQFQLWAITLVDGQPREGGKKGADKGIDGIIYYQDDARSIDQALISVKGGENIHATHVRDLIGAMNNMRARLGVLVTLHKPTSAMLAAAREAGSTEAGGKLRPRVQIRTIQELLSGNKPSMPPIHDIISAAASARRLRLPPLAPSAEDVRREPSFKYPIKGGRQRAIQEGLPIDEPLLVSPRPSKDRSRKKSA</sequence>
<evidence type="ECO:0000313" key="9">
    <source>
        <dbReference type="Proteomes" id="UP000319949"/>
    </source>
</evidence>
<dbReference type="PANTHER" id="PTHR13370">
    <property type="entry name" value="RNA METHYLASE-RELATED"/>
    <property type="match status" value="1"/>
</dbReference>
<dbReference type="InterPro" id="IPR011856">
    <property type="entry name" value="tRNA_endonuc-like_dom_sf"/>
</dbReference>
<dbReference type="SUPFAM" id="SSF53335">
    <property type="entry name" value="S-adenosyl-L-methionine-dependent methyltransferases"/>
    <property type="match status" value="1"/>
</dbReference>
<keyword evidence="2 8" id="KW-0808">Transferase</keyword>
<dbReference type="InterPro" id="IPR001091">
    <property type="entry name" value="RM_Methyltransferase"/>
</dbReference>
<keyword evidence="9" id="KW-1185">Reference proteome</keyword>
<dbReference type="PANTHER" id="PTHR13370:SF3">
    <property type="entry name" value="TRNA (GUANINE(10)-N2)-METHYLTRANSFERASE HOMOLOG"/>
    <property type="match status" value="1"/>
</dbReference>
<evidence type="ECO:0000259" key="6">
    <source>
        <dbReference type="Pfam" id="PF01555"/>
    </source>
</evidence>
<dbReference type="GO" id="GO:0003677">
    <property type="term" value="F:DNA binding"/>
    <property type="evidence" value="ECO:0007669"/>
    <property type="project" value="InterPro"/>
</dbReference>
<feature type="domain" description="DNA methylase N-4/N-6" evidence="6">
    <location>
        <begin position="2"/>
        <end position="257"/>
    </location>
</feature>
<dbReference type="InterPro" id="IPR054557">
    <property type="entry name" value="NA-iREase1_dom"/>
</dbReference>
<evidence type="ECO:0000256" key="5">
    <source>
        <dbReference type="SAM" id="MobiDB-lite"/>
    </source>
</evidence>
<dbReference type="GO" id="GO:0009007">
    <property type="term" value="F:site-specific DNA-methyltransferase (adenine-specific) activity"/>
    <property type="evidence" value="ECO:0007669"/>
    <property type="project" value="UniProtKB-EC"/>
</dbReference>
<dbReference type="InterPro" id="IPR002941">
    <property type="entry name" value="DNA_methylase_N4/N6"/>
</dbReference>
<dbReference type="EC" id="2.1.1.-" evidence="4"/>
<dbReference type="Pfam" id="PF22722">
    <property type="entry name" value="NA-iREase1"/>
    <property type="match status" value="1"/>
</dbReference>
<comment type="similarity">
    <text evidence="4">Belongs to the N(4)/N(6)-methyltransferase family.</text>
</comment>
<proteinExistence type="inferred from homology"/>
<dbReference type="GO" id="GO:0005737">
    <property type="term" value="C:cytoplasm"/>
    <property type="evidence" value="ECO:0007669"/>
    <property type="project" value="TreeGrafter"/>
</dbReference>